<dbReference type="PANTHER" id="PTHR37525:SF1">
    <property type="entry name" value="UPF0175 PROTEIN SSL1255"/>
    <property type="match status" value="1"/>
</dbReference>
<sequence length="83" mass="9598">MKTARLEIDISGDVYSTLEIKGYTKKKLAINLFSEGILSFGKAAQLAGLNKWRFMDLLREKKIPFYEPTEEEISEDIKREGRK</sequence>
<dbReference type="InterPro" id="IPR052264">
    <property type="entry name" value="UPF0175_domain"/>
</dbReference>
<gene>
    <name evidence="2" type="ORF">A2042_04595</name>
</gene>
<organism evidence="2 3">
    <name type="scientific">Candidatus Schekmanbacteria bacterium GWA2_38_11</name>
    <dbReference type="NCBI Taxonomy" id="1817876"/>
    <lineage>
        <taxon>Bacteria</taxon>
        <taxon>Candidatus Schekmaniibacteriota</taxon>
    </lineage>
</organism>
<name>A0A1F7RLW1_9BACT</name>
<dbReference type="InterPro" id="IPR005368">
    <property type="entry name" value="UPF0175"/>
</dbReference>
<proteinExistence type="inferred from homology"/>
<dbReference type="Pfam" id="PF03683">
    <property type="entry name" value="UPF0175"/>
    <property type="match status" value="1"/>
</dbReference>
<reference evidence="2 3" key="1">
    <citation type="journal article" date="2016" name="Nat. Commun.">
        <title>Thousands of microbial genomes shed light on interconnected biogeochemical processes in an aquifer system.</title>
        <authorList>
            <person name="Anantharaman K."/>
            <person name="Brown C.T."/>
            <person name="Hug L.A."/>
            <person name="Sharon I."/>
            <person name="Castelle C.J."/>
            <person name="Probst A.J."/>
            <person name="Thomas B.C."/>
            <person name="Singh A."/>
            <person name="Wilkins M.J."/>
            <person name="Karaoz U."/>
            <person name="Brodie E.L."/>
            <person name="Williams K.H."/>
            <person name="Hubbard S.S."/>
            <person name="Banfield J.F."/>
        </authorList>
    </citation>
    <scope>NUCLEOTIDE SEQUENCE [LARGE SCALE GENOMIC DNA]</scope>
</reference>
<dbReference type="AlphaFoldDB" id="A0A1F7RLW1"/>
<protein>
    <submittedName>
        <fullName evidence="2">Uncharacterized protein</fullName>
    </submittedName>
</protein>
<dbReference type="PANTHER" id="PTHR37525">
    <property type="entry name" value="UPF0175 PROTEIN SSL1255"/>
    <property type="match status" value="1"/>
</dbReference>
<dbReference type="EMBL" id="MGDB01000047">
    <property type="protein sequence ID" value="OGL42431.1"/>
    <property type="molecule type" value="Genomic_DNA"/>
</dbReference>
<evidence type="ECO:0000313" key="2">
    <source>
        <dbReference type="EMBL" id="OGL42431.1"/>
    </source>
</evidence>
<dbReference type="Proteomes" id="UP000178526">
    <property type="component" value="Unassembled WGS sequence"/>
</dbReference>
<comment type="caution">
    <text evidence="2">The sequence shown here is derived from an EMBL/GenBank/DDBJ whole genome shotgun (WGS) entry which is preliminary data.</text>
</comment>
<evidence type="ECO:0000256" key="1">
    <source>
        <dbReference type="ARBA" id="ARBA00005651"/>
    </source>
</evidence>
<evidence type="ECO:0000313" key="3">
    <source>
        <dbReference type="Proteomes" id="UP000178526"/>
    </source>
</evidence>
<accession>A0A1F7RLW1</accession>
<comment type="similarity">
    <text evidence="1">Belongs to the UPF0175 family.</text>
</comment>